<accession>A0A6A7XZG5</accession>
<dbReference type="Proteomes" id="UP000332515">
    <property type="component" value="Unassembled WGS sequence"/>
</dbReference>
<organism evidence="1 2">
    <name type="scientific">Segnochrobactrum spirostomi</name>
    <dbReference type="NCBI Taxonomy" id="2608987"/>
    <lineage>
        <taxon>Bacteria</taxon>
        <taxon>Pseudomonadati</taxon>
        <taxon>Pseudomonadota</taxon>
        <taxon>Alphaproteobacteria</taxon>
        <taxon>Hyphomicrobiales</taxon>
        <taxon>Segnochrobactraceae</taxon>
        <taxon>Segnochrobactrum</taxon>
    </lineage>
</organism>
<keyword evidence="2" id="KW-1185">Reference proteome</keyword>
<sequence length="389" mass="44431">MWTPDRAPRSGEIIPPITPRIIFYEFEEPLIFVANIGLSEFIFIKVDEVDSRNIYLATLVSQRVLNAVERSLLSLRGAMLSGPCYIVEMGFGSRVLWYWECEPSDIPDHLLPLRGVGLAPGARMIADTFEQINSFFSVRFSGGDLKRETMPFQTFKKLVDGVYVAARKLFAPHELEKARSATFDFHIHEPAFGSLIISIEDPILEGAGVERIMRKNDVKLDQLQEKFIRMRNKFFDDFNEIANMARNYEIRHDVADKNVNILRNVVDLLPADDGKFDKVEFYGGEKGGERHGIIIEEVAAKRLRSAYDFASGRKKDIEGFITIINANSYTFVVKDSSGRQVTCQAKSDDFTSLQRDDRFRSSARVKIGGRLYKRELRDYMVLESIPVFL</sequence>
<dbReference type="RefSeq" id="WP_153479489.1">
    <property type="nucleotide sequence ID" value="NZ_VWNA01000001.1"/>
</dbReference>
<dbReference type="AlphaFoldDB" id="A0A6A7XZG5"/>
<dbReference type="EMBL" id="VWNA01000001">
    <property type="protein sequence ID" value="MQT12190.1"/>
    <property type="molecule type" value="Genomic_DNA"/>
</dbReference>
<evidence type="ECO:0000313" key="1">
    <source>
        <dbReference type="EMBL" id="MQT12190.1"/>
    </source>
</evidence>
<gene>
    <name evidence="1" type="ORF">F0357_05840</name>
</gene>
<protein>
    <submittedName>
        <fullName evidence="1">Uncharacterized protein</fullName>
    </submittedName>
</protein>
<reference evidence="1 2" key="1">
    <citation type="submission" date="2019-09" db="EMBL/GenBank/DDBJ databases">
        <title>Segnochrobactrum spirostomi gen. nov., sp. nov., isolated from the ciliate Spirostomum cf. yagiui and description of a novel family, Segnochrobactraceae fam. nov. within the order Rhizobiales of the class Alphaproteobacteria.</title>
        <authorList>
            <person name="Akter S."/>
            <person name="Shazib S.U.A."/>
            <person name="Shin M.K."/>
        </authorList>
    </citation>
    <scope>NUCLEOTIDE SEQUENCE [LARGE SCALE GENOMIC DNA]</scope>
    <source>
        <strain evidence="1 2">Sp-1</strain>
    </source>
</reference>
<proteinExistence type="predicted"/>
<evidence type="ECO:0000313" key="2">
    <source>
        <dbReference type="Proteomes" id="UP000332515"/>
    </source>
</evidence>
<comment type="caution">
    <text evidence="1">The sequence shown here is derived from an EMBL/GenBank/DDBJ whole genome shotgun (WGS) entry which is preliminary data.</text>
</comment>
<name>A0A6A7XZG5_9HYPH</name>